<dbReference type="AlphaFoldDB" id="A0A841EL91"/>
<feature type="compositionally biased region" description="Polar residues" evidence="1">
    <location>
        <begin position="16"/>
        <end position="29"/>
    </location>
</feature>
<accession>A0A841EL91</accession>
<sequence>MSNRKAPSAPSGGNGRNRSAISGRFVTSETVRRHPRTTVTEKPKPNQSKKRK</sequence>
<dbReference type="EMBL" id="JACHLY010000001">
    <property type="protein sequence ID" value="MBB6000161.1"/>
    <property type="molecule type" value="Genomic_DNA"/>
</dbReference>
<dbReference type="Proteomes" id="UP000578077">
    <property type="component" value="Unassembled WGS sequence"/>
</dbReference>
<evidence type="ECO:0000313" key="3">
    <source>
        <dbReference type="Proteomes" id="UP000578077"/>
    </source>
</evidence>
<protein>
    <submittedName>
        <fullName evidence="2">Uncharacterized protein</fullName>
    </submittedName>
</protein>
<organism evidence="2 3">
    <name type="scientific">Streptomonospora salina</name>
    <dbReference type="NCBI Taxonomy" id="104205"/>
    <lineage>
        <taxon>Bacteria</taxon>
        <taxon>Bacillati</taxon>
        <taxon>Actinomycetota</taxon>
        <taxon>Actinomycetes</taxon>
        <taxon>Streptosporangiales</taxon>
        <taxon>Nocardiopsidaceae</taxon>
        <taxon>Streptomonospora</taxon>
    </lineage>
</organism>
<keyword evidence="3" id="KW-1185">Reference proteome</keyword>
<proteinExistence type="predicted"/>
<evidence type="ECO:0000313" key="2">
    <source>
        <dbReference type="EMBL" id="MBB6000161.1"/>
    </source>
</evidence>
<feature type="region of interest" description="Disordered" evidence="1">
    <location>
        <begin position="1"/>
        <end position="52"/>
    </location>
</feature>
<reference evidence="2 3" key="1">
    <citation type="submission" date="2020-08" db="EMBL/GenBank/DDBJ databases">
        <title>Sequencing the genomes of 1000 actinobacteria strains.</title>
        <authorList>
            <person name="Klenk H.-P."/>
        </authorList>
    </citation>
    <scope>NUCLEOTIDE SEQUENCE [LARGE SCALE GENOMIC DNA]</scope>
    <source>
        <strain evidence="2 3">DSM 44593</strain>
    </source>
</reference>
<gene>
    <name evidence="2" type="ORF">HNR25_003912</name>
</gene>
<comment type="caution">
    <text evidence="2">The sequence shown here is derived from an EMBL/GenBank/DDBJ whole genome shotgun (WGS) entry which is preliminary data.</text>
</comment>
<name>A0A841EL91_9ACTN</name>
<evidence type="ECO:0000256" key="1">
    <source>
        <dbReference type="SAM" id="MobiDB-lite"/>
    </source>
</evidence>